<feature type="compositionally biased region" description="Basic and acidic residues" evidence="1">
    <location>
        <begin position="57"/>
        <end position="77"/>
    </location>
</feature>
<name>A0A4R3MEW2_9HYPH</name>
<evidence type="ECO:0000256" key="1">
    <source>
        <dbReference type="SAM" id="MobiDB-lite"/>
    </source>
</evidence>
<sequence length="93" mass="10452">MRRPYRATTQKDKQETDADRPQSDQHAREPAGHDSRCKEPTDVAPAVLPVILEEAEISDREVQRDGADAETGRDEPRPLAMQDQVADEEIEEG</sequence>
<accession>A0A4R3MEW2</accession>
<evidence type="ECO:0000313" key="2">
    <source>
        <dbReference type="EMBL" id="TCT12046.1"/>
    </source>
</evidence>
<dbReference type="AlphaFoldDB" id="A0A4R3MEW2"/>
<dbReference type="RefSeq" id="WP_132805926.1">
    <property type="nucleotide sequence ID" value="NZ_SMAK01000003.1"/>
</dbReference>
<comment type="caution">
    <text evidence="2">The sequence shown here is derived from an EMBL/GenBank/DDBJ whole genome shotgun (WGS) entry which is preliminary data.</text>
</comment>
<gene>
    <name evidence="2" type="ORF">EDC22_103360</name>
</gene>
<proteinExistence type="predicted"/>
<organism evidence="2 3">
    <name type="scientific">Tepidamorphus gemmatus</name>
    <dbReference type="NCBI Taxonomy" id="747076"/>
    <lineage>
        <taxon>Bacteria</taxon>
        <taxon>Pseudomonadati</taxon>
        <taxon>Pseudomonadota</taxon>
        <taxon>Alphaproteobacteria</taxon>
        <taxon>Hyphomicrobiales</taxon>
        <taxon>Tepidamorphaceae</taxon>
        <taxon>Tepidamorphus</taxon>
    </lineage>
</organism>
<reference evidence="2 3" key="1">
    <citation type="submission" date="2019-03" db="EMBL/GenBank/DDBJ databases">
        <title>Genomic Encyclopedia of Type Strains, Phase IV (KMG-IV): sequencing the most valuable type-strain genomes for metagenomic binning, comparative biology and taxonomic classification.</title>
        <authorList>
            <person name="Goeker M."/>
        </authorList>
    </citation>
    <scope>NUCLEOTIDE SEQUENCE [LARGE SCALE GENOMIC DNA]</scope>
    <source>
        <strain evidence="2 3">DSM 19345</strain>
    </source>
</reference>
<dbReference type="EMBL" id="SMAK01000003">
    <property type="protein sequence ID" value="TCT12046.1"/>
    <property type="molecule type" value="Genomic_DNA"/>
</dbReference>
<dbReference type="Proteomes" id="UP000295678">
    <property type="component" value="Unassembled WGS sequence"/>
</dbReference>
<evidence type="ECO:0000313" key="3">
    <source>
        <dbReference type="Proteomes" id="UP000295678"/>
    </source>
</evidence>
<feature type="compositionally biased region" description="Basic and acidic residues" evidence="1">
    <location>
        <begin position="9"/>
        <end position="41"/>
    </location>
</feature>
<keyword evidence="3" id="KW-1185">Reference proteome</keyword>
<feature type="region of interest" description="Disordered" evidence="1">
    <location>
        <begin position="1"/>
        <end position="93"/>
    </location>
</feature>
<protein>
    <submittedName>
        <fullName evidence="2">Uncharacterized protein</fullName>
    </submittedName>
</protein>